<evidence type="ECO:0000256" key="6">
    <source>
        <dbReference type="ARBA" id="ARBA00023136"/>
    </source>
</evidence>
<dbReference type="Pfam" id="PF21082">
    <property type="entry name" value="MS_channel_3rd"/>
    <property type="match status" value="1"/>
</dbReference>
<dbReference type="Pfam" id="PF21088">
    <property type="entry name" value="MS_channel_1st"/>
    <property type="match status" value="1"/>
</dbReference>
<dbReference type="InterPro" id="IPR011066">
    <property type="entry name" value="MscS_channel_C_sf"/>
</dbReference>
<dbReference type="EMBL" id="JAPQER010000016">
    <property type="protein sequence ID" value="MCY6485916.1"/>
    <property type="molecule type" value="Genomic_DNA"/>
</dbReference>
<evidence type="ECO:0000259" key="9">
    <source>
        <dbReference type="Pfam" id="PF21082"/>
    </source>
</evidence>
<dbReference type="Gene3D" id="2.30.30.60">
    <property type="match status" value="1"/>
</dbReference>
<dbReference type="InterPro" id="IPR049278">
    <property type="entry name" value="MS_channel_C"/>
</dbReference>
<accession>A0ABT4D3U4</accession>
<dbReference type="InterPro" id="IPR049142">
    <property type="entry name" value="MS_channel_1st"/>
</dbReference>
<keyword evidence="6 7" id="KW-0472">Membrane</keyword>
<sequence>MNDIQQVFSNAVEKIDFLSKRTNEYTLKYIIISMGLFFLFLLLRKVFTKYIIKFLLRISHKTKTELDKKLLEAFREPIRGFFIVLGIYFAIICLGKGFLYDLSKSQVINHLFNSAIIILIAWVGYNLTIEQSILYEELSEKLNFKLDKIVFPFLSKVMRFIIVILTLSIILDEWGHNINGFVAGLGVGGFAFAFAAQETLANFFGGLVIILDKPFTIGDYIKTPNVEGIVEDINFRSTKIRALDKGLVTEPNSTLANSSIINWSKRNLRRISFTLGVTYDTSQKQLKNCVDKIKAMLIEHPQIDNEFILVNFDNFGDSSLDIFIYCFTNTSDWAKYLEIKEDVNFKIMDILEVEKVSAAFPSTSVYFETPIVKQNRANRKVDKK</sequence>
<feature type="domain" description="Mechanosensitive ion channel transmembrane helices 2/3" evidence="10">
    <location>
        <begin position="157"/>
        <end position="197"/>
    </location>
</feature>
<keyword evidence="5 7" id="KW-1133">Transmembrane helix</keyword>
<evidence type="ECO:0000256" key="2">
    <source>
        <dbReference type="ARBA" id="ARBA00008017"/>
    </source>
</evidence>
<protein>
    <submittedName>
        <fullName evidence="11">Mechanosensitive ion channel family protein</fullName>
    </submittedName>
</protein>
<keyword evidence="4 7" id="KW-0812">Transmembrane</keyword>
<keyword evidence="3" id="KW-1003">Cell membrane</keyword>
<dbReference type="SUPFAM" id="SSF82861">
    <property type="entry name" value="Mechanosensitive channel protein MscS (YggB), transmembrane region"/>
    <property type="match status" value="1"/>
</dbReference>
<dbReference type="Pfam" id="PF00924">
    <property type="entry name" value="MS_channel_2nd"/>
    <property type="match status" value="1"/>
</dbReference>
<evidence type="ECO:0000256" key="4">
    <source>
        <dbReference type="ARBA" id="ARBA00022692"/>
    </source>
</evidence>
<dbReference type="InterPro" id="IPR006685">
    <property type="entry name" value="MscS_channel_2nd"/>
</dbReference>
<name>A0ABT4D3U4_9CLOT</name>
<dbReference type="InterPro" id="IPR010920">
    <property type="entry name" value="LSM_dom_sf"/>
</dbReference>
<keyword evidence="12" id="KW-1185">Reference proteome</keyword>
<comment type="caution">
    <text evidence="11">The sequence shown here is derived from an EMBL/GenBank/DDBJ whole genome shotgun (WGS) entry which is preliminary data.</text>
</comment>
<evidence type="ECO:0000256" key="5">
    <source>
        <dbReference type="ARBA" id="ARBA00022989"/>
    </source>
</evidence>
<evidence type="ECO:0000256" key="1">
    <source>
        <dbReference type="ARBA" id="ARBA00004651"/>
    </source>
</evidence>
<dbReference type="SUPFAM" id="SSF50182">
    <property type="entry name" value="Sm-like ribonucleoproteins"/>
    <property type="match status" value="1"/>
</dbReference>
<feature type="transmembrane region" description="Helical" evidence="7">
    <location>
        <begin position="27"/>
        <end position="47"/>
    </location>
</feature>
<evidence type="ECO:0000256" key="3">
    <source>
        <dbReference type="ARBA" id="ARBA00022475"/>
    </source>
</evidence>
<reference evidence="11" key="1">
    <citation type="submission" date="2022-12" db="EMBL/GenBank/DDBJ databases">
        <authorList>
            <person name="Wang J."/>
        </authorList>
    </citation>
    <scope>NUCLEOTIDE SEQUENCE</scope>
    <source>
        <strain evidence="11">HY-45-18</strain>
    </source>
</reference>
<dbReference type="Proteomes" id="UP001078443">
    <property type="component" value="Unassembled WGS sequence"/>
</dbReference>
<dbReference type="SUPFAM" id="SSF82689">
    <property type="entry name" value="Mechanosensitive channel protein MscS (YggB), C-terminal domain"/>
    <property type="match status" value="1"/>
</dbReference>
<feature type="domain" description="Mechanosensitive ion channel MscS C-terminal" evidence="9">
    <location>
        <begin position="271"/>
        <end position="356"/>
    </location>
</feature>
<dbReference type="InterPro" id="IPR011014">
    <property type="entry name" value="MscS_channel_TM-2"/>
</dbReference>
<dbReference type="Gene3D" id="1.10.287.1260">
    <property type="match status" value="1"/>
</dbReference>
<feature type="transmembrane region" description="Helical" evidence="7">
    <location>
        <begin position="177"/>
        <end position="196"/>
    </location>
</feature>
<evidence type="ECO:0000259" key="8">
    <source>
        <dbReference type="Pfam" id="PF00924"/>
    </source>
</evidence>
<evidence type="ECO:0000313" key="11">
    <source>
        <dbReference type="EMBL" id="MCY6485916.1"/>
    </source>
</evidence>
<evidence type="ECO:0000259" key="10">
    <source>
        <dbReference type="Pfam" id="PF21088"/>
    </source>
</evidence>
<feature type="transmembrane region" description="Helical" evidence="7">
    <location>
        <begin position="149"/>
        <end position="171"/>
    </location>
</feature>
<comment type="subcellular location">
    <subcellularLocation>
        <location evidence="1">Cell membrane</location>
        <topology evidence="1">Multi-pass membrane protein</topology>
    </subcellularLocation>
</comment>
<gene>
    <name evidence="11" type="ORF">OW763_16515</name>
</gene>
<organism evidence="11 12">
    <name type="scientific">Clostridium aestuarii</name>
    <dbReference type="NCBI Taxonomy" id="338193"/>
    <lineage>
        <taxon>Bacteria</taxon>
        <taxon>Bacillati</taxon>
        <taxon>Bacillota</taxon>
        <taxon>Clostridia</taxon>
        <taxon>Eubacteriales</taxon>
        <taxon>Clostridiaceae</taxon>
        <taxon>Clostridium</taxon>
    </lineage>
</organism>
<evidence type="ECO:0000313" key="12">
    <source>
        <dbReference type="Proteomes" id="UP001078443"/>
    </source>
</evidence>
<dbReference type="PANTHER" id="PTHR43634:SF2">
    <property type="entry name" value="LOW CONDUCTANCE MECHANOSENSITIVE CHANNEL YNAI"/>
    <property type="match status" value="1"/>
</dbReference>
<dbReference type="PANTHER" id="PTHR43634">
    <property type="entry name" value="OW CONDUCTANCE MECHANOSENSITIVE CHANNEL"/>
    <property type="match status" value="1"/>
</dbReference>
<comment type="similarity">
    <text evidence="2">Belongs to the MscS (TC 1.A.23) family.</text>
</comment>
<evidence type="ECO:0000256" key="7">
    <source>
        <dbReference type="SAM" id="Phobius"/>
    </source>
</evidence>
<dbReference type="RefSeq" id="WP_268042679.1">
    <property type="nucleotide sequence ID" value="NZ_JAPQER010000016.1"/>
</dbReference>
<dbReference type="InterPro" id="IPR023408">
    <property type="entry name" value="MscS_beta-dom_sf"/>
</dbReference>
<feature type="domain" description="Mechanosensitive ion channel MscS" evidence="8">
    <location>
        <begin position="199"/>
        <end position="265"/>
    </location>
</feature>
<feature type="transmembrane region" description="Helical" evidence="7">
    <location>
        <begin position="111"/>
        <end position="128"/>
    </location>
</feature>
<proteinExistence type="inferred from homology"/>
<feature type="transmembrane region" description="Helical" evidence="7">
    <location>
        <begin position="78"/>
        <end position="99"/>
    </location>
</feature>
<dbReference type="Gene3D" id="3.30.70.100">
    <property type="match status" value="1"/>
</dbReference>
<dbReference type="InterPro" id="IPR045042">
    <property type="entry name" value="YnaI-like"/>
</dbReference>